<dbReference type="SUPFAM" id="SSF48264">
    <property type="entry name" value="Cytochrome P450"/>
    <property type="match status" value="1"/>
</dbReference>
<dbReference type="STRING" id="1112204.GPOL_c20790"/>
<evidence type="ECO:0000256" key="1">
    <source>
        <dbReference type="ARBA" id="ARBA00001971"/>
    </source>
</evidence>
<dbReference type="InterPro" id="IPR050121">
    <property type="entry name" value="Cytochrome_P450_monoxygenase"/>
</dbReference>
<dbReference type="EMBL" id="CP003119">
    <property type="protein sequence ID" value="AFA73118.1"/>
    <property type="molecule type" value="Genomic_DNA"/>
</dbReference>
<dbReference type="eggNOG" id="COG2124">
    <property type="taxonomic scope" value="Bacteria"/>
</dbReference>
<dbReference type="GO" id="GO:0016757">
    <property type="term" value="F:glycosyltransferase activity"/>
    <property type="evidence" value="ECO:0007669"/>
    <property type="project" value="UniProtKB-KW"/>
</dbReference>
<dbReference type="PANTHER" id="PTHR24305">
    <property type="entry name" value="CYTOCHROME P450"/>
    <property type="match status" value="1"/>
</dbReference>
<dbReference type="SUPFAM" id="SSF53756">
    <property type="entry name" value="UDP-Glycosyltransferase/glycogen phosphorylase"/>
    <property type="match status" value="1"/>
</dbReference>
<gene>
    <name evidence="8" type="ordered locus">GPOL_c20790</name>
</gene>
<dbReference type="Pfam" id="PF00067">
    <property type="entry name" value="p450"/>
    <property type="match status" value="1"/>
</dbReference>
<dbReference type="AlphaFoldDB" id="H6MYX7"/>
<evidence type="ECO:0000313" key="8">
    <source>
        <dbReference type="EMBL" id="AFA73118.1"/>
    </source>
</evidence>
<protein>
    <submittedName>
        <fullName evidence="8">Glycosyl transferase family/cytochrome P450 domain-containing protein</fullName>
    </submittedName>
</protein>
<reference evidence="8 9" key="1">
    <citation type="journal article" date="2012" name="Appl. Environ. Microbiol.">
        <title>Involvement of two latex-clearing proteins during rubber degradation and insights into the subsequent degradation pathway revealed by the genome sequence of Gordonia polyisoprenivorans strain VH2.</title>
        <authorList>
            <person name="Hiessl S."/>
            <person name="Schuldes J."/>
            <person name="Thurmer A."/>
            <person name="Halbsguth T."/>
            <person name="Broker D."/>
            <person name="Angelov A."/>
            <person name="Liebl W."/>
            <person name="Daniel R."/>
            <person name="Steinbuchel A."/>
        </authorList>
    </citation>
    <scope>NUCLEOTIDE SEQUENCE [LARGE SCALE GENOMIC DNA]</scope>
    <source>
        <strain evidence="9">DSM 44266 / VH2</strain>
    </source>
</reference>
<dbReference type="GO" id="GO:0020037">
    <property type="term" value="F:heme binding"/>
    <property type="evidence" value="ECO:0007669"/>
    <property type="project" value="InterPro"/>
</dbReference>
<dbReference type="GO" id="GO:0016705">
    <property type="term" value="F:oxidoreductase activity, acting on paired donors, with incorporation or reduction of molecular oxygen"/>
    <property type="evidence" value="ECO:0007669"/>
    <property type="project" value="InterPro"/>
</dbReference>
<feature type="domain" description="Glycosyltransferase subfamily 4-like N-terminal" evidence="7">
    <location>
        <begin position="20"/>
        <end position="222"/>
    </location>
</feature>
<evidence type="ECO:0000259" key="6">
    <source>
        <dbReference type="Pfam" id="PF00534"/>
    </source>
</evidence>
<feature type="binding site" description="axial binding residue" evidence="5">
    <location>
        <position position="815"/>
    </location>
    <ligand>
        <name>heme</name>
        <dbReference type="ChEBI" id="CHEBI:30413"/>
    </ligand>
    <ligandPart>
        <name>Fe</name>
        <dbReference type="ChEBI" id="CHEBI:18248"/>
    </ligandPart>
</feature>
<dbReference type="InterPro" id="IPR028098">
    <property type="entry name" value="Glyco_trans_4-like_N"/>
</dbReference>
<keyword evidence="5" id="KW-0408">Iron</keyword>
<dbReference type="InterPro" id="IPR002401">
    <property type="entry name" value="Cyt_P450_E_grp-I"/>
</dbReference>
<accession>H6MYX7</accession>
<keyword evidence="9" id="KW-1185">Reference proteome</keyword>
<feature type="domain" description="Glycosyl transferase family 1" evidence="6">
    <location>
        <begin position="234"/>
        <end position="379"/>
    </location>
</feature>
<proteinExistence type="inferred from homology"/>
<dbReference type="GO" id="GO:0005506">
    <property type="term" value="F:iron ion binding"/>
    <property type="evidence" value="ECO:0007669"/>
    <property type="project" value="InterPro"/>
</dbReference>
<dbReference type="PANTHER" id="PTHR24305:SF166">
    <property type="entry name" value="CYTOCHROME P450 12A4, MITOCHONDRIAL-RELATED"/>
    <property type="match status" value="1"/>
</dbReference>
<dbReference type="Proteomes" id="UP000009154">
    <property type="component" value="Chromosome"/>
</dbReference>
<dbReference type="GO" id="GO:0004497">
    <property type="term" value="F:monooxygenase activity"/>
    <property type="evidence" value="ECO:0007669"/>
    <property type="project" value="InterPro"/>
</dbReference>
<dbReference type="Gene3D" id="3.40.50.2000">
    <property type="entry name" value="Glycogen Phosphorylase B"/>
    <property type="match status" value="2"/>
</dbReference>
<evidence type="ECO:0000256" key="5">
    <source>
        <dbReference type="PIRSR" id="PIRSR602401-1"/>
    </source>
</evidence>
<dbReference type="PRINTS" id="PR00463">
    <property type="entry name" value="EP450I"/>
</dbReference>
<sequence>MPHDRLHIAMFTDFPAGSLGGISTAVGDQRRALERLGHRVTVFAPAPTDPEAAVPTWLVPVPAPRALSVNGFPFVVPTRGVLAAVENELIRRAPIDVVHVHTTYGVAILGAKITRRHHIPLVQTMHSRDDVFVERTSPAPWASAVGMRILHRCFVSPRLLTHGGGVARVAESRTARQVWHMMLAQARTADVVIAPTQHFADRLRRHGLSGDIRVVSGGVDDDLLATLPQRSTHSHDDPLRLLWCGRISAEKRPMVAVEAVASTPGCTLDILGSGDQEHHIRTLVDEFGLRQRIRLLGSTDRAGVLAAMADADALLFTSAGFDTQGLVLLEAAAAGLPVIYCDPDLDETVPTGGGLRAADPSADSVAAVIAAVIADPARLAAARDALSDKAVPQSRMTRQTIGIYRELVGTERLRRGSMPVRPEDVPSAPGRIPGLGHSVVALRQGLHFIVGLGRIGPVVRVDLGTRPAYLVTTPELIRQIGFRTAGEFHRADLQEAMHEAIREASNVLSGRRHEMRRRQVAPALRARRLARYAVTTAAIADDWSRGLPYERPVDLRTEAHGLILQTVTSTLFRADFGADALDRVRETVPWLLGEVIIRGALPAPVRQMRMRANRRFARDSAMLREAIGAVVRRYRSQGVDHGDVLSVLVGHTDEDTGIGLSDDEIIDELLLMVAAGVGSTASILAWVWYEVARNPHVSSLVAQEVERVVGEGPVHPDHLEQLTYLRRVVVETLRMWGPWISSQTADGPVTLGDDETGRLTLPDGSTVIYSPYLVLHDPRFYTDPETFDPDRWQPDRAEYLDRKADLAFGVGERHCPGNTFAISTILLCSAALYSRWTVRPAGRRRVRPSTTDFVAAPSQVRVRLEPRR</sequence>
<comment type="similarity">
    <text evidence="2">Belongs to the cytochrome P450 family.</text>
</comment>
<keyword evidence="4 8" id="KW-0808">Transferase</keyword>
<evidence type="ECO:0000259" key="7">
    <source>
        <dbReference type="Pfam" id="PF13439"/>
    </source>
</evidence>
<dbReference type="KEGG" id="gpo:GPOL_c20790"/>
<dbReference type="Gene3D" id="1.10.630.10">
    <property type="entry name" value="Cytochrome P450"/>
    <property type="match status" value="1"/>
</dbReference>
<evidence type="ECO:0000256" key="3">
    <source>
        <dbReference type="ARBA" id="ARBA00022676"/>
    </source>
</evidence>
<dbReference type="HOGENOM" id="CLU_334286_0_0_11"/>
<dbReference type="Pfam" id="PF13439">
    <property type="entry name" value="Glyco_transf_4"/>
    <property type="match status" value="1"/>
</dbReference>
<dbReference type="InterPro" id="IPR001296">
    <property type="entry name" value="Glyco_trans_1"/>
</dbReference>
<keyword evidence="3" id="KW-0328">Glycosyltransferase</keyword>
<dbReference type="InterPro" id="IPR017972">
    <property type="entry name" value="Cyt_P450_CS"/>
</dbReference>
<evidence type="ECO:0000313" key="9">
    <source>
        <dbReference type="Proteomes" id="UP000009154"/>
    </source>
</evidence>
<organism evidence="8 9">
    <name type="scientific">Gordonia polyisoprenivorans (strain DSM 44266 / VH2)</name>
    <dbReference type="NCBI Taxonomy" id="1112204"/>
    <lineage>
        <taxon>Bacteria</taxon>
        <taxon>Bacillati</taxon>
        <taxon>Actinomycetota</taxon>
        <taxon>Actinomycetes</taxon>
        <taxon>Mycobacteriales</taxon>
        <taxon>Gordoniaceae</taxon>
        <taxon>Gordonia</taxon>
    </lineage>
</organism>
<keyword evidence="5" id="KW-0349">Heme</keyword>
<dbReference type="InterPro" id="IPR001128">
    <property type="entry name" value="Cyt_P450"/>
</dbReference>
<dbReference type="InterPro" id="IPR036396">
    <property type="entry name" value="Cyt_P450_sf"/>
</dbReference>
<dbReference type="PROSITE" id="PS00086">
    <property type="entry name" value="CYTOCHROME_P450"/>
    <property type="match status" value="1"/>
</dbReference>
<keyword evidence="5" id="KW-0479">Metal-binding</keyword>
<dbReference type="Pfam" id="PF00534">
    <property type="entry name" value="Glycos_transf_1"/>
    <property type="match status" value="1"/>
</dbReference>
<evidence type="ECO:0000256" key="2">
    <source>
        <dbReference type="ARBA" id="ARBA00010617"/>
    </source>
</evidence>
<name>H6MYX7_GORPV</name>
<dbReference type="eggNOG" id="COG0438">
    <property type="taxonomic scope" value="Bacteria"/>
</dbReference>
<comment type="cofactor">
    <cofactor evidence="1 5">
        <name>heme</name>
        <dbReference type="ChEBI" id="CHEBI:30413"/>
    </cofactor>
</comment>
<evidence type="ECO:0000256" key="4">
    <source>
        <dbReference type="ARBA" id="ARBA00022679"/>
    </source>
</evidence>